<dbReference type="GeneID" id="20077646"/>
<organism evidence="4">
    <name type="scientific">Aphanomyces invadans</name>
    <dbReference type="NCBI Taxonomy" id="157072"/>
    <lineage>
        <taxon>Eukaryota</taxon>
        <taxon>Sar</taxon>
        <taxon>Stramenopiles</taxon>
        <taxon>Oomycota</taxon>
        <taxon>Saprolegniomycetes</taxon>
        <taxon>Saprolegniales</taxon>
        <taxon>Verrucalvaceae</taxon>
        <taxon>Aphanomyces</taxon>
    </lineage>
</organism>
<keyword evidence="3" id="KW-0967">Endosome</keyword>
<dbReference type="OrthoDB" id="1045173at2759"/>
<dbReference type="GO" id="GO:0000815">
    <property type="term" value="C:ESCRT III complex"/>
    <property type="evidence" value="ECO:0007669"/>
    <property type="project" value="TreeGrafter"/>
</dbReference>
<dbReference type="STRING" id="157072.A0A024UUP9"/>
<name>A0A024UUP9_9STRA</name>
<sequence length="459" mass="50341">MAFFEEWDDDDRMEALFSSSAIFDAKMLHAWKPAVLWTLRGRATDNSKNSALTPSLLIFPESLARRFVRKGVEPVPVVLNHVLSHMIQDKDLIHLEEFQAMCEQVSLPRWLFRTAVVTPARWGLHSLHSLWNDESSTSSAARRIPPGPYLPMEVLKTIAHAIVDFVMSELEPTERTFCLSQNDHATCGPRLSCSFHALCLRVGASISDEMAIPSILKDLAPTEFAWIAKYLAWSKQAVIRGDLLKIHRGQSPALVTAGDESLLVLQHMIATLEVSMAKLQAKMDETKAKAVARKRANNLTDALVYLRHSKTLGDSLAQRQAGLLNLLQTEHQLRDMHVQALVVDGYKVASASMHHVRDSLGLTANAVDDAVAEWQIVADEASQIDVLLSSTAPGVAFDDDALAAELEALSNVAPETTASNVADSVAEEAIHLPKPAQSPVHDGGVHALATRVAQLNMSK</sequence>
<dbReference type="InterPro" id="IPR005024">
    <property type="entry name" value="Snf7_fam"/>
</dbReference>
<dbReference type="VEuPathDB" id="FungiDB:H310_00596"/>
<dbReference type="GO" id="GO:0032511">
    <property type="term" value="P:late endosome to vacuole transport via multivesicular body sorting pathway"/>
    <property type="evidence" value="ECO:0007669"/>
    <property type="project" value="TreeGrafter"/>
</dbReference>
<dbReference type="RefSeq" id="XP_008861657.1">
    <property type="nucleotide sequence ID" value="XM_008863435.1"/>
</dbReference>
<dbReference type="GO" id="GO:0006900">
    <property type="term" value="P:vesicle budding from membrane"/>
    <property type="evidence" value="ECO:0007669"/>
    <property type="project" value="TreeGrafter"/>
</dbReference>
<dbReference type="PANTHER" id="PTHR22761">
    <property type="entry name" value="CHARGED MULTIVESICULAR BODY PROTEIN"/>
    <property type="match status" value="1"/>
</dbReference>
<dbReference type="AlphaFoldDB" id="A0A024UUP9"/>
<proteinExistence type="inferred from homology"/>
<dbReference type="eggNOG" id="ENOG502SFEZ">
    <property type="taxonomic scope" value="Eukaryota"/>
</dbReference>
<reference evidence="4" key="1">
    <citation type="submission" date="2013-12" db="EMBL/GenBank/DDBJ databases">
        <title>The Genome Sequence of Aphanomyces invadans NJM9701.</title>
        <authorList>
            <consortium name="The Broad Institute Genomics Platform"/>
            <person name="Russ C."/>
            <person name="Tyler B."/>
            <person name="van West P."/>
            <person name="Dieguez-Uribeondo J."/>
            <person name="Young S.K."/>
            <person name="Zeng Q."/>
            <person name="Gargeya S."/>
            <person name="Fitzgerald M."/>
            <person name="Abouelleil A."/>
            <person name="Alvarado L."/>
            <person name="Chapman S.B."/>
            <person name="Gainer-Dewar J."/>
            <person name="Goldberg J."/>
            <person name="Griggs A."/>
            <person name="Gujja S."/>
            <person name="Hansen M."/>
            <person name="Howarth C."/>
            <person name="Imamovic A."/>
            <person name="Ireland A."/>
            <person name="Larimer J."/>
            <person name="McCowan C."/>
            <person name="Murphy C."/>
            <person name="Pearson M."/>
            <person name="Poon T.W."/>
            <person name="Priest M."/>
            <person name="Roberts A."/>
            <person name="Saif S."/>
            <person name="Shea T."/>
            <person name="Sykes S."/>
            <person name="Wortman J."/>
            <person name="Nusbaum C."/>
            <person name="Birren B."/>
        </authorList>
    </citation>
    <scope>NUCLEOTIDE SEQUENCE [LARGE SCALE GENOMIC DNA]</scope>
    <source>
        <strain evidence="4">NJM9701</strain>
    </source>
</reference>
<dbReference type="Pfam" id="PF03357">
    <property type="entry name" value="Snf7"/>
    <property type="match status" value="1"/>
</dbReference>
<evidence type="ECO:0000256" key="3">
    <source>
        <dbReference type="ARBA" id="ARBA00022753"/>
    </source>
</evidence>
<gene>
    <name evidence="4" type="ORF">H310_00596</name>
</gene>
<comment type="subcellular location">
    <subcellularLocation>
        <location evidence="1">Endosome</location>
    </subcellularLocation>
</comment>
<evidence type="ECO:0008006" key="5">
    <source>
        <dbReference type="Google" id="ProtNLM"/>
    </source>
</evidence>
<evidence type="ECO:0000313" key="4">
    <source>
        <dbReference type="EMBL" id="ETW10246.1"/>
    </source>
</evidence>
<dbReference type="PANTHER" id="PTHR22761:SF10">
    <property type="entry name" value="GH13992P"/>
    <property type="match status" value="1"/>
</dbReference>
<comment type="similarity">
    <text evidence="2">Belongs to the SNF7 family.</text>
</comment>
<evidence type="ECO:0000256" key="2">
    <source>
        <dbReference type="ARBA" id="ARBA00006190"/>
    </source>
</evidence>
<protein>
    <recommendedName>
        <fullName evidence="5">Charged multivesicular body protein 7</fullName>
    </recommendedName>
</protein>
<accession>A0A024UUP9</accession>
<dbReference type="EMBL" id="KI913952">
    <property type="protein sequence ID" value="ETW10246.1"/>
    <property type="molecule type" value="Genomic_DNA"/>
</dbReference>
<dbReference type="GO" id="GO:0005771">
    <property type="term" value="C:multivesicular body"/>
    <property type="evidence" value="ECO:0007669"/>
    <property type="project" value="TreeGrafter"/>
</dbReference>
<dbReference type="GO" id="GO:0009898">
    <property type="term" value="C:cytoplasmic side of plasma membrane"/>
    <property type="evidence" value="ECO:0007669"/>
    <property type="project" value="TreeGrafter"/>
</dbReference>
<evidence type="ECO:0000256" key="1">
    <source>
        <dbReference type="ARBA" id="ARBA00004177"/>
    </source>
</evidence>